<dbReference type="Proteomes" id="UP001213000">
    <property type="component" value="Unassembled WGS sequence"/>
</dbReference>
<dbReference type="AlphaFoldDB" id="A0AAD5VI76"/>
<keyword evidence="1" id="KW-0175">Coiled coil</keyword>
<proteinExistence type="predicted"/>
<gene>
    <name evidence="2" type="ORF">NP233_g10772</name>
</gene>
<organism evidence="2 3">
    <name type="scientific">Leucocoprinus birnbaumii</name>
    <dbReference type="NCBI Taxonomy" id="56174"/>
    <lineage>
        <taxon>Eukaryota</taxon>
        <taxon>Fungi</taxon>
        <taxon>Dikarya</taxon>
        <taxon>Basidiomycota</taxon>
        <taxon>Agaricomycotina</taxon>
        <taxon>Agaricomycetes</taxon>
        <taxon>Agaricomycetidae</taxon>
        <taxon>Agaricales</taxon>
        <taxon>Agaricineae</taxon>
        <taxon>Agaricaceae</taxon>
        <taxon>Leucocoprinus</taxon>
    </lineage>
</organism>
<evidence type="ECO:0000256" key="1">
    <source>
        <dbReference type="SAM" id="Coils"/>
    </source>
</evidence>
<feature type="coiled-coil region" evidence="1">
    <location>
        <begin position="79"/>
        <end position="106"/>
    </location>
</feature>
<keyword evidence="3" id="KW-1185">Reference proteome</keyword>
<name>A0AAD5VI76_9AGAR</name>
<comment type="caution">
    <text evidence="2">The sequence shown here is derived from an EMBL/GenBank/DDBJ whole genome shotgun (WGS) entry which is preliminary data.</text>
</comment>
<accession>A0AAD5VI76</accession>
<sequence length="108" mass="12495">MKNTFAKLAEYIRKEETNVFIPGRKADHEVQDTMAVGCHKLLEGEVDLSVVDQSEDTSGIEIEVDDDGRESKCWYGFNDEELEEDIEELEDDMEELKDDMEELKDDMV</sequence>
<protein>
    <submittedName>
        <fullName evidence="2">Uncharacterized protein</fullName>
    </submittedName>
</protein>
<evidence type="ECO:0000313" key="2">
    <source>
        <dbReference type="EMBL" id="KAJ3560541.1"/>
    </source>
</evidence>
<dbReference type="EMBL" id="JANIEX010001152">
    <property type="protein sequence ID" value="KAJ3560541.1"/>
    <property type="molecule type" value="Genomic_DNA"/>
</dbReference>
<evidence type="ECO:0000313" key="3">
    <source>
        <dbReference type="Proteomes" id="UP001213000"/>
    </source>
</evidence>
<reference evidence="2" key="1">
    <citation type="submission" date="2022-07" db="EMBL/GenBank/DDBJ databases">
        <title>Genome Sequence of Leucocoprinus birnbaumii.</title>
        <authorList>
            <person name="Buettner E."/>
        </authorList>
    </citation>
    <scope>NUCLEOTIDE SEQUENCE</scope>
    <source>
        <strain evidence="2">VT141</strain>
    </source>
</reference>